<reference evidence="2" key="1">
    <citation type="submission" date="2023-06" db="EMBL/GenBank/DDBJ databases">
        <authorList>
            <person name="Delattre M."/>
        </authorList>
    </citation>
    <scope>NUCLEOTIDE SEQUENCE</scope>
    <source>
        <strain evidence="2">AF72</strain>
    </source>
</reference>
<comment type="caution">
    <text evidence="2">The sequence shown here is derived from an EMBL/GenBank/DDBJ whole genome shotgun (WGS) entry which is preliminary data.</text>
</comment>
<dbReference type="Proteomes" id="UP001177023">
    <property type="component" value="Unassembled WGS sequence"/>
</dbReference>
<keyword evidence="3" id="KW-1185">Reference proteome</keyword>
<proteinExistence type="predicted"/>
<protein>
    <recommendedName>
        <fullName evidence="1">F-box domain-containing protein</fullName>
    </recommendedName>
</protein>
<sequence length="210" mass="24452">MIALGQLPSVLVFRVVDQLSILEHLLLQRVTKGLRSIVNSRCLLPRTMRYIQLDAVINEEEDVVQRKETEREAVSVIRCQQCQKRYGTETPWSCLTCEELWDGWYSHRWQFGRPPPQFIICLQHLSHRALAQHADSVYKERIENLHGGKLRFLSVFEPDTKIMEEKLRLEEENWAPEDLPYFRISAFGKDFLAALVSNIHGGANLYLVDC</sequence>
<name>A0AA36GDT7_9BILA</name>
<dbReference type="EMBL" id="CATQJA010002663">
    <property type="protein sequence ID" value="CAJ0581690.1"/>
    <property type="molecule type" value="Genomic_DNA"/>
</dbReference>
<evidence type="ECO:0000313" key="3">
    <source>
        <dbReference type="Proteomes" id="UP001177023"/>
    </source>
</evidence>
<feature type="non-terminal residue" evidence="2">
    <location>
        <position position="1"/>
    </location>
</feature>
<dbReference type="PROSITE" id="PS50181">
    <property type="entry name" value="FBOX"/>
    <property type="match status" value="1"/>
</dbReference>
<dbReference type="InterPro" id="IPR001810">
    <property type="entry name" value="F-box_dom"/>
</dbReference>
<feature type="domain" description="F-box" evidence="1">
    <location>
        <begin position="1"/>
        <end position="53"/>
    </location>
</feature>
<evidence type="ECO:0000313" key="2">
    <source>
        <dbReference type="EMBL" id="CAJ0581690.1"/>
    </source>
</evidence>
<organism evidence="2 3">
    <name type="scientific">Mesorhabditis spiculigera</name>
    <dbReference type="NCBI Taxonomy" id="96644"/>
    <lineage>
        <taxon>Eukaryota</taxon>
        <taxon>Metazoa</taxon>
        <taxon>Ecdysozoa</taxon>
        <taxon>Nematoda</taxon>
        <taxon>Chromadorea</taxon>
        <taxon>Rhabditida</taxon>
        <taxon>Rhabditina</taxon>
        <taxon>Rhabditomorpha</taxon>
        <taxon>Rhabditoidea</taxon>
        <taxon>Rhabditidae</taxon>
        <taxon>Mesorhabditinae</taxon>
        <taxon>Mesorhabditis</taxon>
    </lineage>
</organism>
<evidence type="ECO:0000259" key="1">
    <source>
        <dbReference type="PROSITE" id="PS50181"/>
    </source>
</evidence>
<dbReference type="AlphaFoldDB" id="A0AA36GDT7"/>
<accession>A0AA36GDT7</accession>
<gene>
    <name evidence="2" type="ORF">MSPICULIGERA_LOCUS19845</name>
</gene>